<dbReference type="InterPro" id="IPR029063">
    <property type="entry name" value="SAM-dependent_MTases_sf"/>
</dbReference>
<accession>A0AAX1MYP1</accession>
<name>A0AAX1MYP1_9BACT</name>
<dbReference type="EMBL" id="CP076132">
    <property type="protein sequence ID" value="QWG00370.1"/>
    <property type="molecule type" value="Genomic_DNA"/>
</dbReference>
<keyword evidence="2" id="KW-1185">Reference proteome</keyword>
<dbReference type="GO" id="GO:0032259">
    <property type="term" value="P:methylation"/>
    <property type="evidence" value="ECO:0007669"/>
    <property type="project" value="UniProtKB-KW"/>
</dbReference>
<organism evidence="1 2">
    <name type="scientific">Flammeovirga yaeyamensis</name>
    <dbReference type="NCBI Taxonomy" id="367791"/>
    <lineage>
        <taxon>Bacteria</taxon>
        <taxon>Pseudomonadati</taxon>
        <taxon>Bacteroidota</taxon>
        <taxon>Cytophagia</taxon>
        <taxon>Cytophagales</taxon>
        <taxon>Flammeovirgaceae</taxon>
        <taxon>Flammeovirga</taxon>
    </lineage>
</organism>
<evidence type="ECO:0000313" key="2">
    <source>
        <dbReference type="Proteomes" id="UP000678679"/>
    </source>
</evidence>
<dbReference type="Gene3D" id="3.40.50.150">
    <property type="entry name" value="Vaccinia Virus protein VP39"/>
    <property type="match status" value="1"/>
</dbReference>
<gene>
    <name evidence="1" type="ORF">KMW28_11975</name>
</gene>
<sequence>MQVLDYLKYKYQAGNAHGLHSPFVYHLYTQIIEPDKRYYIFDQIEKERQHLLANKEIINVTDFGAGSKKSNSNSRSIQSIAKYSLCSERTGRFLFELVHQYKYKKIIELGTSLGVSTCYLGSSTKDLQLVTVEGCPEIAKIAQSIFKTLQLDTITSIIGNIDDCLKGQLEKLESVDMVYFDANHTYNSTLKYFEMCLPYIHENTLFVFDDIYWSNEMKKAWKEISEHESVGISIDLYDLGLCFFRKKQPKQHFTLQF</sequence>
<dbReference type="GO" id="GO:0008171">
    <property type="term" value="F:O-methyltransferase activity"/>
    <property type="evidence" value="ECO:0007669"/>
    <property type="project" value="TreeGrafter"/>
</dbReference>
<dbReference type="Proteomes" id="UP000678679">
    <property type="component" value="Chromosome 1"/>
</dbReference>
<dbReference type="SUPFAM" id="SSF53335">
    <property type="entry name" value="S-adenosyl-L-methionine-dependent methyltransferases"/>
    <property type="match status" value="1"/>
</dbReference>
<dbReference type="AlphaFoldDB" id="A0AAX1MYP1"/>
<evidence type="ECO:0000313" key="1">
    <source>
        <dbReference type="EMBL" id="QWG00370.1"/>
    </source>
</evidence>
<reference evidence="1 2" key="1">
    <citation type="submission" date="2021-05" db="EMBL/GenBank/DDBJ databases">
        <title>Comparative genomic studies on the polysaccharide-degrading batcterial strains of the Flammeovirga genus.</title>
        <authorList>
            <person name="Zewei F."/>
            <person name="Zheng Z."/>
            <person name="Yu L."/>
            <person name="Ruyue G."/>
            <person name="Yanhong M."/>
            <person name="Yuanyuan C."/>
            <person name="Jingyan G."/>
            <person name="Wenjun H."/>
        </authorList>
    </citation>
    <scope>NUCLEOTIDE SEQUENCE [LARGE SCALE GENOMIC DNA]</scope>
    <source>
        <strain evidence="1 2">NBRC:100898</strain>
    </source>
</reference>
<dbReference type="PANTHER" id="PTHR43836:SF2">
    <property type="entry name" value="CATECHOL O-METHYLTRANSFERASE 1-RELATED"/>
    <property type="match status" value="1"/>
</dbReference>
<dbReference type="CDD" id="cd02440">
    <property type="entry name" value="AdoMet_MTases"/>
    <property type="match status" value="1"/>
</dbReference>
<proteinExistence type="predicted"/>
<keyword evidence="1" id="KW-0808">Transferase</keyword>
<keyword evidence="1" id="KW-0489">Methyltransferase</keyword>
<protein>
    <submittedName>
        <fullName evidence="1">Class I SAM-dependent methyltransferase</fullName>
    </submittedName>
</protein>
<dbReference type="Pfam" id="PF13578">
    <property type="entry name" value="Methyltransf_24"/>
    <property type="match status" value="1"/>
</dbReference>
<dbReference type="KEGG" id="fya:KMW28_11975"/>
<dbReference type="RefSeq" id="WP_169663217.1">
    <property type="nucleotide sequence ID" value="NZ_CP076132.1"/>
</dbReference>
<dbReference type="PANTHER" id="PTHR43836">
    <property type="entry name" value="CATECHOL O-METHYLTRANSFERASE 1-RELATED"/>
    <property type="match status" value="1"/>
</dbReference>